<dbReference type="PROSITE" id="PS00579">
    <property type="entry name" value="RIBOSOMAL_L29"/>
    <property type="match status" value="1"/>
</dbReference>
<keyword evidence="2 5" id="KW-0689">Ribosomal protein</keyword>
<evidence type="ECO:0000256" key="5">
    <source>
        <dbReference type="HAMAP-Rule" id="MF_00374"/>
    </source>
</evidence>
<evidence type="ECO:0000256" key="3">
    <source>
        <dbReference type="ARBA" id="ARBA00023274"/>
    </source>
</evidence>
<keyword evidence="3 5" id="KW-0687">Ribonucleoprotein</keyword>
<comment type="caution">
    <text evidence="7">The sequence shown here is derived from an EMBL/GenBank/DDBJ whole genome shotgun (WGS) entry which is preliminary data.</text>
</comment>
<dbReference type="Proteomes" id="UP000607397">
    <property type="component" value="Unassembled WGS sequence"/>
</dbReference>
<evidence type="ECO:0000256" key="4">
    <source>
        <dbReference type="ARBA" id="ARBA00035204"/>
    </source>
</evidence>
<dbReference type="GO" id="GO:0006412">
    <property type="term" value="P:translation"/>
    <property type="evidence" value="ECO:0007669"/>
    <property type="project" value="UniProtKB-UniRule"/>
</dbReference>
<proteinExistence type="inferred from homology"/>
<comment type="similarity">
    <text evidence="1 5">Belongs to the universal ribosomal protein uL29 family.</text>
</comment>
<dbReference type="InterPro" id="IPR018254">
    <property type="entry name" value="Ribosomal_uL29_CS"/>
</dbReference>
<dbReference type="InterPro" id="IPR050063">
    <property type="entry name" value="Ribosomal_protein_uL29"/>
</dbReference>
<dbReference type="GO" id="GO:0022625">
    <property type="term" value="C:cytosolic large ribosomal subunit"/>
    <property type="evidence" value="ECO:0007669"/>
    <property type="project" value="TreeGrafter"/>
</dbReference>
<evidence type="ECO:0000256" key="1">
    <source>
        <dbReference type="ARBA" id="ARBA00009254"/>
    </source>
</evidence>
<evidence type="ECO:0000313" key="7">
    <source>
        <dbReference type="EMBL" id="NCJ08026.1"/>
    </source>
</evidence>
<dbReference type="InterPro" id="IPR036049">
    <property type="entry name" value="Ribosomal_uL29_sf"/>
</dbReference>
<evidence type="ECO:0000256" key="6">
    <source>
        <dbReference type="SAM" id="Coils"/>
    </source>
</evidence>
<name>A0A8K2A1G2_9CYAN</name>
<evidence type="ECO:0000256" key="2">
    <source>
        <dbReference type="ARBA" id="ARBA00022980"/>
    </source>
</evidence>
<dbReference type="EMBL" id="WVIC01000038">
    <property type="protein sequence ID" value="NCJ08026.1"/>
    <property type="molecule type" value="Genomic_DNA"/>
</dbReference>
<protein>
    <recommendedName>
        <fullName evidence="4 5">Large ribosomal subunit protein uL29</fullName>
    </recommendedName>
</protein>
<dbReference type="HAMAP" id="MF_00374">
    <property type="entry name" value="Ribosomal_uL29"/>
    <property type="match status" value="1"/>
</dbReference>
<dbReference type="AlphaFoldDB" id="A0A8K2A1G2"/>
<dbReference type="SUPFAM" id="SSF46561">
    <property type="entry name" value="Ribosomal protein L29 (L29p)"/>
    <property type="match status" value="1"/>
</dbReference>
<keyword evidence="8" id="KW-1185">Reference proteome</keyword>
<dbReference type="Pfam" id="PF00831">
    <property type="entry name" value="Ribosomal_L29"/>
    <property type="match status" value="1"/>
</dbReference>
<gene>
    <name evidence="5" type="primary">rpmC</name>
    <name evidence="5" type="synonym">rpl29</name>
    <name evidence="7" type="ORF">GS597_16230</name>
</gene>
<evidence type="ECO:0000313" key="8">
    <source>
        <dbReference type="Proteomes" id="UP000607397"/>
    </source>
</evidence>
<dbReference type="GO" id="GO:0003735">
    <property type="term" value="F:structural constituent of ribosome"/>
    <property type="evidence" value="ECO:0007669"/>
    <property type="project" value="InterPro"/>
</dbReference>
<accession>A0A8K2A1G2</accession>
<organism evidence="7 8">
    <name type="scientific">Petrachloros mirabilis ULC683</name>
    <dbReference type="NCBI Taxonomy" id="2781853"/>
    <lineage>
        <taxon>Bacteria</taxon>
        <taxon>Bacillati</taxon>
        <taxon>Cyanobacteriota</taxon>
        <taxon>Cyanophyceae</taxon>
        <taxon>Synechococcales</taxon>
        <taxon>Petrachlorosaceae</taxon>
        <taxon>Petrachloros</taxon>
        <taxon>Petrachloros mirabilis</taxon>
    </lineage>
</organism>
<feature type="coiled-coil region" evidence="6">
    <location>
        <begin position="7"/>
        <end position="34"/>
    </location>
</feature>
<keyword evidence="6" id="KW-0175">Coiled coil</keyword>
<sequence length="77" mass="8908">MALTKISDLEDLTLEEVEIKIQELKRQLFDLRFQQATRQAVKPHEFKHARHTLAQLMTLKHQRHSAGKSTAAVSTEE</sequence>
<dbReference type="NCBIfam" id="TIGR00012">
    <property type="entry name" value="L29"/>
    <property type="match status" value="1"/>
</dbReference>
<dbReference type="CDD" id="cd00427">
    <property type="entry name" value="Ribosomal_L29_HIP"/>
    <property type="match status" value="1"/>
</dbReference>
<dbReference type="InterPro" id="IPR001854">
    <property type="entry name" value="Ribosomal_uL29"/>
</dbReference>
<dbReference type="RefSeq" id="WP_161826504.1">
    <property type="nucleotide sequence ID" value="NZ_WVIC01000038.1"/>
</dbReference>
<dbReference type="PANTHER" id="PTHR10916">
    <property type="entry name" value="60S RIBOSOMAL PROTEIN L35/50S RIBOSOMAL PROTEIN L29"/>
    <property type="match status" value="1"/>
</dbReference>
<dbReference type="PANTHER" id="PTHR10916:SF0">
    <property type="entry name" value="LARGE RIBOSOMAL SUBUNIT PROTEIN UL29C"/>
    <property type="match status" value="1"/>
</dbReference>
<reference evidence="7" key="1">
    <citation type="submission" date="2019-12" db="EMBL/GenBank/DDBJ databases">
        <title>High-Quality draft genome sequences of three cyanobacteria isolated from the limestone walls of the Old Cathedral of Coimbra.</title>
        <authorList>
            <person name="Tiago I."/>
            <person name="Soares F."/>
            <person name="Portugal A."/>
        </authorList>
    </citation>
    <scope>NUCLEOTIDE SEQUENCE [LARGE SCALE GENOMIC DNA]</scope>
    <source>
        <strain evidence="7">C</strain>
    </source>
</reference>
<dbReference type="Gene3D" id="1.10.287.310">
    <property type="match status" value="1"/>
</dbReference>